<name>A0A377HIX0_ECOLX</name>
<dbReference type="EMBL" id="UGFG01000002">
    <property type="protein sequence ID" value="STO53373.1"/>
    <property type="molecule type" value="Genomic_DNA"/>
</dbReference>
<gene>
    <name evidence="1" type="ORF">NCTC8500_05943</name>
</gene>
<proteinExistence type="predicted"/>
<dbReference type="Proteomes" id="UP000254429">
    <property type="component" value="Unassembled WGS sequence"/>
</dbReference>
<accession>A0A377HIX0</accession>
<sequence length="34" mass="3744">MTGQVIAGAIVELCGNALTLRLIRWYKFTTPLHG</sequence>
<dbReference type="AlphaFoldDB" id="A0A377HIX0"/>
<evidence type="ECO:0000313" key="1">
    <source>
        <dbReference type="EMBL" id="STO53373.1"/>
    </source>
</evidence>
<evidence type="ECO:0000313" key="2">
    <source>
        <dbReference type="Proteomes" id="UP000254429"/>
    </source>
</evidence>
<protein>
    <submittedName>
        <fullName evidence="1">Uncharacterized protein</fullName>
    </submittedName>
</protein>
<organism evidence="1 2">
    <name type="scientific">Escherichia coli</name>
    <dbReference type="NCBI Taxonomy" id="562"/>
    <lineage>
        <taxon>Bacteria</taxon>
        <taxon>Pseudomonadati</taxon>
        <taxon>Pseudomonadota</taxon>
        <taxon>Gammaproteobacteria</taxon>
        <taxon>Enterobacterales</taxon>
        <taxon>Enterobacteriaceae</taxon>
        <taxon>Escherichia</taxon>
    </lineage>
</organism>
<reference evidence="1 2" key="1">
    <citation type="submission" date="2018-06" db="EMBL/GenBank/DDBJ databases">
        <authorList>
            <consortium name="Pathogen Informatics"/>
            <person name="Doyle S."/>
        </authorList>
    </citation>
    <scope>NUCLEOTIDE SEQUENCE [LARGE SCALE GENOMIC DNA]</scope>
    <source>
        <strain evidence="1 2">NCTC8500</strain>
    </source>
</reference>